<dbReference type="Proteomes" id="UP000578531">
    <property type="component" value="Unassembled WGS sequence"/>
</dbReference>
<name>A0A8H6FL89_9LECA</name>
<evidence type="ECO:0000313" key="2">
    <source>
        <dbReference type="EMBL" id="KAF6230569.1"/>
    </source>
</evidence>
<sequence length="104" mass="11090">MTAQKAITSATSGLSQMVTLSDLRTQAKFDSHTLHGNHSSPRSSMHGKLEKPDGFETGTNTLNWAVILPAGSSGMKIRVISNYIVWQIVGGPGLNLARVVEVKG</sequence>
<gene>
    <name evidence="2" type="ORF">HO173_011106</name>
</gene>
<keyword evidence="3" id="KW-1185">Reference proteome</keyword>
<dbReference type="EMBL" id="JACCJC010000066">
    <property type="protein sequence ID" value="KAF6230569.1"/>
    <property type="molecule type" value="Genomic_DNA"/>
</dbReference>
<organism evidence="2 3">
    <name type="scientific">Letharia columbiana</name>
    <dbReference type="NCBI Taxonomy" id="112416"/>
    <lineage>
        <taxon>Eukaryota</taxon>
        <taxon>Fungi</taxon>
        <taxon>Dikarya</taxon>
        <taxon>Ascomycota</taxon>
        <taxon>Pezizomycotina</taxon>
        <taxon>Lecanoromycetes</taxon>
        <taxon>OSLEUM clade</taxon>
        <taxon>Lecanoromycetidae</taxon>
        <taxon>Lecanorales</taxon>
        <taxon>Lecanorineae</taxon>
        <taxon>Parmeliaceae</taxon>
        <taxon>Letharia</taxon>
    </lineage>
</organism>
<reference evidence="2 3" key="1">
    <citation type="journal article" date="2020" name="Genomics">
        <title>Complete, high-quality genomes from long-read metagenomic sequencing of two wolf lichen thalli reveals enigmatic genome architecture.</title>
        <authorList>
            <person name="McKenzie S.K."/>
            <person name="Walston R.F."/>
            <person name="Allen J.L."/>
        </authorList>
    </citation>
    <scope>NUCLEOTIDE SEQUENCE [LARGE SCALE GENOMIC DNA]</scope>
    <source>
        <strain evidence="2">WasteWater2</strain>
    </source>
</reference>
<proteinExistence type="predicted"/>
<accession>A0A8H6FL89</accession>
<protein>
    <submittedName>
        <fullName evidence="2">Uncharacterized protein</fullName>
    </submittedName>
</protein>
<evidence type="ECO:0000256" key="1">
    <source>
        <dbReference type="SAM" id="MobiDB-lite"/>
    </source>
</evidence>
<dbReference type="GeneID" id="59292750"/>
<dbReference type="RefSeq" id="XP_037160037.1">
    <property type="nucleotide sequence ID" value="XM_037312988.1"/>
</dbReference>
<feature type="region of interest" description="Disordered" evidence="1">
    <location>
        <begin position="29"/>
        <end position="54"/>
    </location>
</feature>
<evidence type="ECO:0000313" key="3">
    <source>
        <dbReference type="Proteomes" id="UP000578531"/>
    </source>
</evidence>
<feature type="compositionally biased region" description="Polar residues" evidence="1">
    <location>
        <begin position="34"/>
        <end position="43"/>
    </location>
</feature>
<dbReference type="AlphaFoldDB" id="A0A8H6FL89"/>
<comment type="caution">
    <text evidence="2">The sequence shown here is derived from an EMBL/GenBank/DDBJ whole genome shotgun (WGS) entry which is preliminary data.</text>
</comment>